<evidence type="ECO:0000313" key="3">
    <source>
        <dbReference type="EMBL" id="CAL4768505.1"/>
    </source>
</evidence>
<dbReference type="EMBL" id="CAMXCT010000615">
    <property type="protein sequence ID" value="CAI3981193.1"/>
    <property type="molecule type" value="Genomic_DNA"/>
</dbReference>
<dbReference type="OrthoDB" id="427924at2759"/>
<feature type="compositionally biased region" description="Low complexity" evidence="1">
    <location>
        <begin position="579"/>
        <end position="588"/>
    </location>
</feature>
<evidence type="ECO:0000313" key="2">
    <source>
        <dbReference type="EMBL" id="CAI3981193.1"/>
    </source>
</evidence>
<dbReference type="AlphaFoldDB" id="A0A9P1BXM5"/>
<evidence type="ECO:0000256" key="1">
    <source>
        <dbReference type="SAM" id="MobiDB-lite"/>
    </source>
</evidence>
<keyword evidence="4" id="KW-1185">Reference proteome</keyword>
<feature type="region of interest" description="Disordered" evidence="1">
    <location>
        <begin position="1"/>
        <end position="84"/>
    </location>
</feature>
<organism evidence="2">
    <name type="scientific">Cladocopium goreaui</name>
    <dbReference type="NCBI Taxonomy" id="2562237"/>
    <lineage>
        <taxon>Eukaryota</taxon>
        <taxon>Sar</taxon>
        <taxon>Alveolata</taxon>
        <taxon>Dinophyceae</taxon>
        <taxon>Suessiales</taxon>
        <taxon>Symbiodiniaceae</taxon>
        <taxon>Cladocopium</taxon>
    </lineage>
</organism>
<reference evidence="3 4" key="2">
    <citation type="submission" date="2024-05" db="EMBL/GenBank/DDBJ databases">
        <authorList>
            <person name="Chen Y."/>
            <person name="Shah S."/>
            <person name="Dougan E. K."/>
            <person name="Thang M."/>
            <person name="Chan C."/>
        </authorList>
    </citation>
    <scope>NUCLEOTIDE SEQUENCE [LARGE SCALE GENOMIC DNA]</scope>
</reference>
<feature type="region of interest" description="Disordered" evidence="1">
    <location>
        <begin position="904"/>
        <end position="962"/>
    </location>
</feature>
<reference evidence="2" key="1">
    <citation type="submission" date="2022-10" db="EMBL/GenBank/DDBJ databases">
        <authorList>
            <person name="Chen Y."/>
            <person name="Dougan E. K."/>
            <person name="Chan C."/>
            <person name="Rhodes N."/>
            <person name="Thang M."/>
        </authorList>
    </citation>
    <scope>NUCLEOTIDE SEQUENCE</scope>
</reference>
<feature type="region of interest" description="Disordered" evidence="1">
    <location>
        <begin position="347"/>
        <end position="395"/>
    </location>
</feature>
<dbReference type="EMBL" id="CAMXCT030000615">
    <property type="protein sequence ID" value="CAL4768505.1"/>
    <property type="molecule type" value="Genomic_DNA"/>
</dbReference>
<feature type="region of interest" description="Disordered" evidence="1">
    <location>
        <begin position="579"/>
        <end position="600"/>
    </location>
</feature>
<feature type="compositionally biased region" description="Acidic residues" evidence="1">
    <location>
        <begin position="25"/>
        <end position="36"/>
    </location>
</feature>
<name>A0A9P1BXM5_9DINO</name>
<evidence type="ECO:0000313" key="4">
    <source>
        <dbReference type="Proteomes" id="UP001152797"/>
    </source>
</evidence>
<proteinExistence type="predicted"/>
<protein>
    <submittedName>
        <fullName evidence="2">Uncharacterized protein</fullName>
    </submittedName>
</protein>
<dbReference type="Proteomes" id="UP001152797">
    <property type="component" value="Unassembled WGS sequence"/>
</dbReference>
<accession>A0A9P1BXM5</accession>
<gene>
    <name evidence="2" type="ORF">C1SCF055_LOCUS9007</name>
</gene>
<feature type="compositionally biased region" description="Basic and acidic residues" evidence="1">
    <location>
        <begin position="909"/>
        <end position="950"/>
    </location>
</feature>
<sequence length="962" mass="103842">MASPPPEDLVELDTDVQASDQVTLSDEEQDEADQDESNQVAVGARGRGTGRSGKGGKGRGRGAGDAAPSEVGSTSSKKAVNKDLTGVKKQNKQYSRKCKGCGLYFKPEGMGSKSAFCLKDKHRLDALTRVAKAQGKLKWIKDVRKDEDKVSKVLKKYDELTGGTGALKSQGSKSQLFTSLDTSSATSRVQFGTECQMMPEDVYMKHVTEKLSEGEGRLTKAQANIQWQTWMDLIQTTPDTEEVIYDRKGANGSVRVAVPLRDTVLLANIFDRTKSFQAREKDQKDLSEESILQKKKQLLLDHDRNSDLDARAIGAGMVKAAGDGTAGNCFAGNAFEVDVEMLNPKTPEKEDQAADGEGAPEGQGAEKENQGQAPGDEDGRSGPAAPTKKRGYWDRDPAIASKMRAENNALMTLQMQVDNKLVEGRDQMKEASKRGPECERETAIERDTLTKRLEFLEAVMKSDSASLESLKNSCVASPKEATPVKSSEGSTEASTVWTEQIGKAPPSQSYLSLMTLPSIKDSAEAAWWKCQSAQELKDLNKERTNDRKPIQELVNAVKTGINELKKAIVAYDQRVSAKRSSTTSAAAGSKRKKQKTGVEPSFFDKALEQGSSMPFYSSLEEAKDKLDCNMPAIVRVADLVKPILAEDTVAGAAAGFAAAFANHVKSNDKANIAKPPERRTKARAASKIQGQAAVRLMDAFSGLFGDFLPSPVPEMNLEVCHIGVQAGSVTSASEKGWSASVRVSSTGTKTIALIPASKVHELAGDLNPTSFWDMVLHPEKTAFEGDLLKCLLTGTAGPFDLIWLPAGWIFAENIMEDSDLHGLCFRGFTAKNSAALSEVKLVQKLLTSHGRPDADVDRFLAALEKEVPVPAVPAPIADTAKKENVDFDSNEVADGFAGAGVAAEVSPEDLQHQSPSKDNEKVKQNELNLKKIGDDDDNLEKKNEVFKKDAVPGTGIPPAAIE</sequence>
<comment type="caution">
    <text evidence="2">The sequence shown here is derived from an EMBL/GenBank/DDBJ whole genome shotgun (WGS) entry which is preliminary data.</text>
</comment>
<dbReference type="EMBL" id="CAMXCT020000615">
    <property type="protein sequence ID" value="CAL1134568.1"/>
    <property type="molecule type" value="Genomic_DNA"/>
</dbReference>